<dbReference type="FunFam" id="3.40.50.300:FF:001091">
    <property type="entry name" value="Probable disease resistance protein At1g61300"/>
    <property type="match status" value="1"/>
</dbReference>
<keyword evidence="2" id="KW-0547">Nucleotide-binding</keyword>
<organism evidence="4 5">
    <name type="scientific">Papaver atlanticum</name>
    <dbReference type="NCBI Taxonomy" id="357466"/>
    <lineage>
        <taxon>Eukaryota</taxon>
        <taxon>Viridiplantae</taxon>
        <taxon>Streptophyta</taxon>
        <taxon>Embryophyta</taxon>
        <taxon>Tracheophyta</taxon>
        <taxon>Spermatophyta</taxon>
        <taxon>Magnoliopsida</taxon>
        <taxon>Ranunculales</taxon>
        <taxon>Papaveraceae</taxon>
        <taxon>Papaveroideae</taxon>
        <taxon>Papaver</taxon>
    </lineage>
</organism>
<keyword evidence="1" id="KW-0611">Plant defense</keyword>
<feature type="non-terminal residue" evidence="4">
    <location>
        <position position="226"/>
    </location>
</feature>
<dbReference type="Gene3D" id="1.10.8.430">
    <property type="entry name" value="Helical domain of apoptotic protease-activating factors"/>
    <property type="match status" value="1"/>
</dbReference>
<accession>A0AAD4SS16</accession>
<dbReference type="PANTHER" id="PTHR33463:SF220">
    <property type="entry name" value="NB-ARC DOMAIN-CONTAINING PROTEIN"/>
    <property type="match status" value="1"/>
</dbReference>
<dbReference type="InterPro" id="IPR002182">
    <property type="entry name" value="NB-ARC"/>
</dbReference>
<evidence type="ECO:0000256" key="1">
    <source>
        <dbReference type="ARBA" id="ARBA00022821"/>
    </source>
</evidence>
<reference evidence="4" key="1">
    <citation type="submission" date="2022-04" db="EMBL/GenBank/DDBJ databases">
        <title>A functionally conserved STORR gene fusion in Papaver species that diverged 16.8 million years ago.</title>
        <authorList>
            <person name="Catania T."/>
        </authorList>
    </citation>
    <scope>NUCLEOTIDE SEQUENCE</scope>
    <source>
        <strain evidence="4">S-188037</strain>
    </source>
</reference>
<dbReference type="SUPFAM" id="SSF52540">
    <property type="entry name" value="P-loop containing nucleoside triphosphate hydrolases"/>
    <property type="match status" value="1"/>
</dbReference>
<dbReference type="PRINTS" id="PR00364">
    <property type="entry name" value="DISEASERSIST"/>
</dbReference>
<comment type="caution">
    <text evidence="4">The sequence shown here is derived from an EMBL/GenBank/DDBJ whole genome shotgun (WGS) entry which is preliminary data.</text>
</comment>
<dbReference type="Proteomes" id="UP001202328">
    <property type="component" value="Unassembled WGS sequence"/>
</dbReference>
<evidence type="ECO:0000313" key="5">
    <source>
        <dbReference type="Proteomes" id="UP001202328"/>
    </source>
</evidence>
<evidence type="ECO:0000259" key="3">
    <source>
        <dbReference type="Pfam" id="PF00931"/>
    </source>
</evidence>
<dbReference type="FunFam" id="1.10.8.430:FF:000003">
    <property type="entry name" value="Probable disease resistance protein At5g66910"/>
    <property type="match status" value="1"/>
</dbReference>
<dbReference type="InterPro" id="IPR027417">
    <property type="entry name" value="P-loop_NTPase"/>
</dbReference>
<keyword evidence="5" id="KW-1185">Reference proteome</keyword>
<dbReference type="InterPro" id="IPR050905">
    <property type="entry name" value="Plant_NBS-LRR"/>
</dbReference>
<evidence type="ECO:0000256" key="2">
    <source>
        <dbReference type="ARBA" id="ARBA00022840"/>
    </source>
</evidence>
<dbReference type="GO" id="GO:0043531">
    <property type="term" value="F:ADP binding"/>
    <property type="evidence" value="ECO:0007669"/>
    <property type="project" value="InterPro"/>
</dbReference>
<sequence length="226" mass="25765">MDQLDEIWRLLVTDENIVRILGQYNMGGVGKTTLLKKVNNEFGKRNHGFDVVIWVVVSKDLNLENIQRQIGKSLGMSWPDKTVKDEKTNDIFKVLKNKKFLLLLDDIWQRVDLEEIGIPNLGNNTTNYKVVFSTRNLLVSGMMEADETIKVECLQWDKAWSLFQEKVGQQSLNCPNVPELAKKVAEECLGLPLSLVTIGRTMASKRSLQEWQHALCVLQKSASKFS</sequence>
<name>A0AAD4SS16_9MAGN</name>
<evidence type="ECO:0000313" key="4">
    <source>
        <dbReference type="EMBL" id="KAI3919112.1"/>
    </source>
</evidence>
<keyword evidence="2" id="KW-0067">ATP-binding</keyword>
<protein>
    <recommendedName>
        <fullName evidence="3">NB-ARC domain-containing protein</fullName>
    </recommendedName>
</protein>
<dbReference type="EMBL" id="JAJJMB010008936">
    <property type="protein sequence ID" value="KAI3919112.1"/>
    <property type="molecule type" value="Genomic_DNA"/>
</dbReference>
<dbReference type="Gene3D" id="3.40.50.300">
    <property type="entry name" value="P-loop containing nucleotide triphosphate hydrolases"/>
    <property type="match status" value="1"/>
</dbReference>
<dbReference type="GO" id="GO:0005524">
    <property type="term" value="F:ATP binding"/>
    <property type="evidence" value="ECO:0007669"/>
    <property type="project" value="UniProtKB-KW"/>
</dbReference>
<gene>
    <name evidence="4" type="ORF">MKW98_016665</name>
</gene>
<dbReference type="PANTHER" id="PTHR33463">
    <property type="entry name" value="NB-ARC DOMAIN-CONTAINING PROTEIN-RELATED"/>
    <property type="match status" value="1"/>
</dbReference>
<dbReference type="Pfam" id="PF00931">
    <property type="entry name" value="NB-ARC"/>
    <property type="match status" value="1"/>
</dbReference>
<dbReference type="GO" id="GO:0006952">
    <property type="term" value="P:defense response"/>
    <property type="evidence" value="ECO:0007669"/>
    <property type="project" value="UniProtKB-KW"/>
</dbReference>
<proteinExistence type="predicted"/>
<dbReference type="InterPro" id="IPR042197">
    <property type="entry name" value="Apaf_helical"/>
</dbReference>
<feature type="domain" description="NB-ARC" evidence="3">
    <location>
        <begin position="3"/>
        <end position="172"/>
    </location>
</feature>
<dbReference type="AlphaFoldDB" id="A0AAD4SS16"/>